<evidence type="ECO:0000259" key="1">
    <source>
        <dbReference type="PROSITE" id="PS51833"/>
    </source>
</evidence>
<gene>
    <name evidence="2" type="ORF">IEN85_01885</name>
</gene>
<dbReference type="EMBL" id="JACYFG010000003">
    <property type="protein sequence ID" value="MBD5778241.1"/>
    <property type="molecule type" value="Genomic_DNA"/>
</dbReference>
<reference evidence="2" key="1">
    <citation type="submission" date="2020-09" db="EMBL/GenBank/DDBJ databases">
        <title>Pelagicoccus enzymogenes sp. nov. with an EPS production, isolated from marine sediment.</title>
        <authorList>
            <person name="Feng X."/>
        </authorList>
    </citation>
    <scope>NUCLEOTIDE SEQUENCE</scope>
    <source>
        <strain evidence="2">NFK12</strain>
    </source>
</reference>
<dbReference type="SUPFAM" id="SSF109604">
    <property type="entry name" value="HD-domain/PDEase-like"/>
    <property type="match status" value="1"/>
</dbReference>
<name>A0A927F5U8_9BACT</name>
<dbReference type="InterPro" id="IPR013976">
    <property type="entry name" value="HDOD"/>
</dbReference>
<dbReference type="RefSeq" id="WP_191615377.1">
    <property type="nucleotide sequence ID" value="NZ_JACYFG010000003.1"/>
</dbReference>
<dbReference type="Gene3D" id="1.10.3210.10">
    <property type="entry name" value="Hypothetical protein af1432"/>
    <property type="match status" value="1"/>
</dbReference>
<dbReference type="InterPro" id="IPR052340">
    <property type="entry name" value="RNase_Y/CdgJ"/>
</dbReference>
<dbReference type="PANTHER" id="PTHR33525">
    <property type="match status" value="1"/>
</dbReference>
<protein>
    <submittedName>
        <fullName evidence="2">HDOD domain-containing protein</fullName>
    </submittedName>
</protein>
<accession>A0A927F5U8</accession>
<dbReference type="Pfam" id="PF08668">
    <property type="entry name" value="HDOD"/>
    <property type="match status" value="1"/>
</dbReference>
<dbReference type="PANTHER" id="PTHR33525:SF3">
    <property type="entry name" value="RIBONUCLEASE Y"/>
    <property type="match status" value="1"/>
</dbReference>
<feature type="domain" description="HDOD" evidence="1">
    <location>
        <begin position="21"/>
        <end position="216"/>
    </location>
</feature>
<sequence>MSSKPNEKINLELLIEHAASLPTSPRIYTRLNQLLNNEDASLDYISSLVKMDPGLAAQVLRVTNSAAYAGTIKVNEIGTAISRIGFNELRSILKMVVEKEAFYQALPVYGETATAFADRSLEVAIISEVIANRAGFETNAPYITGLLHQVGKLAINLYLERIEKAFDITEHLEERPLIEVEQELLGLSHYRVGAEVLNNWKFETTIWQPIKNQNSPLHAHSHLRETSILSLAIWFADQLGGYDPDATTPEHIKRACKELGLDALDLTSLLDDSRFEINDRKNQLAMLL</sequence>
<proteinExistence type="predicted"/>
<dbReference type="PROSITE" id="PS51833">
    <property type="entry name" value="HDOD"/>
    <property type="match status" value="1"/>
</dbReference>
<evidence type="ECO:0000313" key="3">
    <source>
        <dbReference type="Proteomes" id="UP000622317"/>
    </source>
</evidence>
<organism evidence="2 3">
    <name type="scientific">Pelagicoccus enzymogenes</name>
    <dbReference type="NCBI Taxonomy" id="2773457"/>
    <lineage>
        <taxon>Bacteria</taxon>
        <taxon>Pseudomonadati</taxon>
        <taxon>Verrucomicrobiota</taxon>
        <taxon>Opitutia</taxon>
        <taxon>Puniceicoccales</taxon>
        <taxon>Pelagicoccaceae</taxon>
        <taxon>Pelagicoccus</taxon>
    </lineage>
</organism>
<comment type="caution">
    <text evidence="2">The sequence shown here is derived from an EMBL/GenBank/DDBJ whole genome shotgun (WGS) entry which is preliminary data.</text>
</comment>
<dbReference type="AlphaFoldDB" id="A0A927F5U8"/>
<keyword evidence="3" id="KW-1185">Reference proteome</keyword>
<evidence type="ECO:0000313" key="2">
    <source>
        <dbReference type="EMBL" id="MBD5778241.1"/>
    </source>
</evidence>
<dbReference type="Proteomes" id="UP000622317">
    <property type="component" value="Unassembled WGS sequence"/>
</dbReference>